<evidence type="ECO:0000313" key="11">
    <source>
        <dbReference type="RefSeq" id="XP_065644370.1"/>
    </source>
</evidence>
<reference evidence="8 9" key="1">
    <citation type="submission" date="2025-05" db="UniProtKB">
        <authorList>
            <consortium name="RefSeq"/>
        </authorList>
    </citation>
    <scope>NUCLEOTIDE SEQUENCE [LARGE SCALE GENOMIC DNA]</scope>
</reference>
<keyword evidence="5" id="KW-0560">Oxidoreductase</keyword>
<dbReference type="Proteomes" id="UP001652625">
    <property type="component" value="Chromosome 01"/>
</dbReference>
<evidence type="ECO:0000259" key="7">
    <source>
        <dbReference type="PROSITE" id="PS50905"/>
    </source>
</evidence>
<evidence type="ECO:0000256" key="6">
    <source>
        <dbReference type="SAM" id="SignalP"/>
    </source>
</evidence>
<evidence type="ECO:0000256" key="3">
    <source>
        <dbReference type="ARBA" id="ARBA00022723"/>
    </source>
</evidence>
<comment type="similarity">
    <text evidence="1 5">Belongs to the ferritin family.</text>
</comment>
<keyword evidence="4 5" id="KW-0408">Iron</keyword>
<sequence>MNIILGFLFLLAFANATIDRDCSWMTKRLKNNETKDNRKVDAKDFRTEEFIDRIYPFAKDLEKLINIHIKVEMNAFYNYLSMSHFFMREDYDLPGFSKYFHEAAMEELKHAEMFMKYQAKRSGRVTFFDITAPVYQTFTSAQQALQLAFELEQNVTGEVLCLHKMAGVLYNDIDFTNFIESEVIPEQYTGLKELKTHIKTLSRMASSKGKSDMPNYGIAEFHFDQHLLNRK</sequence>
<keyword evidence="3 5" id="KW-0479">Metal-binding</keyword>
<evidence type="ECO:0000313" key="9">
    <source>
        <dbReference type="RefSeq" id="XP_065644368.1"/>
    </source>
</evidence>
<dbReference type="SUPFAM" id="SSF47240">
    <property type="entry name" value="Ferritin-like"/>
    <property type="match status" value="1"/>
</dbReference>
<keyword evidence="8" id="KW-1185">Reference proteome</keyword>
<feature type="domain" description="Ferritin-like diiron" evidence="7">
    <location>
        <begin position="55"/>
        <end position="205"/>
    </location>
</feature>
<gene>
    <name evidence="9 10 11" type="primary">LOC100211831</name>
</gene>
<evidence type="ECO:0000256" key="2">
    <source>
        <dbReference type="ARBA" id="ARBA00022434"/>
    </source>
</evidence>
<dbReference type="InterPro" id="IPR012347">
    <property type="entry name" value="Ferritin-like"/>
</dbReference>
<evidence type="ECO:0000313" key="8">
    <source>
        <dbReference type="Proteomes" id="UP001652625"/>
    </source>
</evidence>
<dbReference type="RefSeq" id="XP_065644370.1">
    <property type="nucleotide sequence ID" value="XM_065788298.1"/>
</dbReference>
<dbReference type="GeneID" id="100211831"/>
<evidence type="ECO:0000313" key="10">
    <source>
        <dbReference type="RefSeq" id="XP_065644369.1"/>
    </source>
</evidence>
<evidence type="ECO:0000256" key="1">
    <source>
        <dbReference type="ARBA" id="ARBA00007513"/>
    </source>
</evidence>
<dbReference type="Gene3D" id="1.20.1260.10">
    <property type="match status" value="1"/>
</dbReference>
<accession>A0ABM4B695</accession>
<evidence type="ECO:0000256" key="5">
    <source>
        <dbReference type="RuleBase" id="RU361145"/>
    </source>
</evidence>
<comment type="function">
    <text evidence="5">Stores iron in a soluble, non-toxic, readily available form. Important for iron homeostasis. Iron is taken up in the ferrous form and deposited as ferric hydroxides after oxidation.</text>
</comment>
<dbReference type="Pfam" id="PF00210">
    <property type="entry name" value="Ferritin"/>
    <property type="match status" value="1"/>
</dbReference>
<keyword evidence="2 5" id="KW-0409">Iron storage</keyword>
<feature type="signal peptide" evidence="6">
    <location>
        <begin position="1"/>
        <end position="16"/>
    </location>
</feature>
<keyword evidence="6" id="KW-0732">Signal</keyword>
<dbReference type="InterPro" id="IPR001519">
    <property type="entry name" value="Ferritin"/>
</dbReference>
<organism evidence="8 11">
    <name type="scientific">Hydra vulgaris</name>
    <name type="common">Hydra</name>
    <name type="synonym">Hydra attenuata</name>
    <dbReference type="NCBI Taxonomy" id="6087"/>
    <lineage>
        <taxon>Eukaryota</taxon>
        <taxon>Metazoa</taxon>
        <taxon>Cnidaria</taxon>
        <taxon>Hydrozoa</taxon>
        <taxon>Hydroidolina</taxon>
        <taxon>Anthoathecata</taxon>
        <taxon>Aplanulata</taxon>
        <taxon>Hydridae</taxon>
        <taxon>Hydra</taxon>
    </lineage>
</organism>
<evidence type="ECO:0000256" key="4">
    <source>
        <dbReference type="ARBA" id="ARBA00023004"/>
    </source>
</evidence>
<dbReference type="RefSeq" id="XP_065644368.1">
    <property type="nucleotide sequence ID" value="XM_065788296.1"/>
</dbReference>
<dbReference type="InterPro" id="IPR008331">
    <property type="entry name" value="Ferritin_DPS_dom"/>
</dbReference>
<protein>
    <recommendedName>
        <fullName evidence="5">Ferritin</fullName>
        <ecNumber evidence="5">1.16.3.1</ecNumber>
    </recommendedName>
</protein>
<dbReference type="CDD" id="cd01056">
    <property type="entry name" value="Euk_Ferritin"/>
    <property type="match status" value="1"/>
</dbReference>
<dbReference type="InterPro" id="IPR009040">
    <property type="entry name" value="Ferritin-like_diiron"/>
</dbReference>
<dbReference type="PANTHER" id="PTHR11431">
    <property type="entry name" value="FERRITIN"/>
    <property type="match status" value="1"/>
</dbReference>
<comment type="catalytic activity">
    <reaction evidence="5">
        <text>4 Fe(2+) + O2 + 4 H(+) = 4 Fe(3+) + 2 H2O</text>
        <dbReference type="Rhea" id="RHEA:11148"/>
        <dbReference type="ChEBI" id="CHEBI:15377"/>
        <dbReference type="ChEBI" id="CHEBI:15378"/>
        <dbReference type="ChEBI" id="CHEBI:15379"/>
        <dbReference type="ChEBI" id="CHEBI:29033"/>
        <dbReference type="ChEBI" id="CHEBI:29034"/>
        <dbReference type="EC" id="1.16.3.1"/>
    </reaction>
</comment>
<dbReference type="PANTHER" id="PTHR11431:SF75">
    <property type="entry name" value="FERRITIN"/>
    <property type="match status" value="1"/>
</dbReference>
<name>A0ABM4B695_HYDVU</name>
<dbReference type="InterPro" id="IPR009078">
    <property type="entry name" value="Ferritin-like_SF"/>
</dbReference>
<dbReference type="PROSITE" id="PS50905">
    <property type="entry name" value="FERRITIN_LIKE"/>
    <property type="match status" value="1"/>
</dbReference>
<dbReference type="RefSeq" id="XP_065644369.1">
    <property type="nucleotide sequence ID" value="XM_065788297.1"/>
</dbReference>
<proteinExistence type="inferred from homology"/>
<feature type="chain" id="PRO_5045025799" description="Ferritin" evidence="6">
    <location>
        <begin position="17"/>
        <end position="231"/>
    </location>
</feature>
<dbReference type="EC" id="1.16.3.1" evidence="5"/>